<reference evidence="2" key="1">
    <citation type="thesis" date="2020" institute="ProQuest LLC" country="789 East Eisenhower Parkway, Ann Arbor, MI, USA">
        <title>Comparative Genomics and Chromosome Evolution.</title>
        <authorList>
            <person name="Mudd A.B."/>
        </authorList>
    </citation>
    <scope>NUCLEOTIDE SEQUENCE</scope>
    <source>
        <strain evidence="2">237g6f4</strain>
        <tissue evidence="2">Blood</tissue>
    </source>
</reference>
<protein>
    <submittedName>
        <fullName evidence="2">Uncharacterized protein</fullName>
    </submittedName>
</protein>
<comment type="caution">
    <text evidence="2">The sequence shown here is derived from an EMBL/GenBank/DDBJ whole genome shotgun (WGS) entry which is preliminary data.</text>
</comment>
<keyword evidence="3" id="KW-1185">Reference proteome</keyword>
<evidence type="ECO:0000256" key="1">
    <source>
        <dbReference type="SAM" id="SignalP"/>
    </source>
</evidence>
<dbReference type="EMBL" id="WNYA01000006">
    <property type="protein sequence ID" value="KAG8567824.1"/>
    <property type="molecule type" value="Genomic_DNA"/>
</dbReference>
<feature type="chain" id="PRO_5043854560" evidence="1">
    <location>
        <begin position="27"/>
        <end position="60"/>
    </location>
</feature>
<name>A0AAV7B5N7_ENGPU</name>
<gene>
    <name evidence="2" type="ORF">GDO81_013786</name>
</gene>
<dbReference type="Proteomes" id="UP000824782">
    <property type="component" value="Unassembled WGS sequence"/>
</dbReference>
<dbReference type="AlphaFoldDB" id="A0AAV7B5N7"/>
<feature type="signal peptide" evidence="1">
    <location>
        <begin position="1"/>
        <end position="26"/>
    </location>
</feature>
<accession>A0AAV7B5N7</accession>
<organism evidence="2 3">
    <name type="scientific">Engystomops pustulosus</name>
    <name type="common">Tungara frog</name>
    <name type="synonym">Physalaemus pustulosus</name>
    <dbReference type="NCBI Taxonomy" id="76066"/>
    <lineage>
        <taxon>Eukaryota</taxon>
        <taxon>Metazoa</taxon>
        <taxon>Chordata</taxon>
        <taxon>Craniata</taxon>
        <taxon>Vertebrata</taxon>
        <taxon>Euteleostomi</taxon>
        <taxon>Amphibia</taxon>
        <taxon>Batrachia</taxon>
        <taxon>Anura</taxon>
        <taxon>Neobatrachia</taxon>
        <taxon>Hyloidea</taxon>
        <taxon>Leptodactylidae</taxon>
        <taxon>Leiuperinae</taxon>
        <taxon>Engystomops</taxon>
    </lineage>
</organism>
<sequence>MYTTYYIQFWCSYVCSNLFLLQLVSAMSGGCCVQRKCCTASALSSERSNSLKSGGGADHA</sequence>
<proteinExistence type="predicted"/>
<evidence type="ECO:0000313" key="2">
    <source>
        <dbReference type="EMBL" id="KAG8567824.1"/>
    </source>
</evidence>
<evidence type="ECO:0000313" key="3">
    <source>
        <dbReference type="Proteomes" id="UP000824782"/>
    </source>
</evidence>
<keyword evidence="1" id="KW-0732">Signal</keyword>